<evidence type="ECO:0000256" key="1">
    <source>
        <dbReference type="ARBA" id="ARBA00004141"/>
    </source>
</evidence>
<dbReference type="PANTHER" id="PTHR23507">
    <property type="entry name" value="ZGC:174356"/>
    <property type="match status" value="1"/>
</dbReference>
<dbReference type="GO" id="GO:0016020">
    <property type="term" value="C:membrane"/>
    <property type="evidence" value="ECO:0007669"/>
    <property type="project" value="UniProtKB-SubCell"/>
</dbReference>
<gene>
    <name evidence="7" type="ORF">AALO_G00245230</name>
</gene>
<reference evidence="7" key="1">
    <citation type="submission" date="2020-10" db="EMBL/GenBank/DDBJ databases">
        <title>Chromosome-scale genome assembly of the Allis shad, Alosa alosa.</title>
        <authorList>
            <person name="Margot Z."/>
            <person name="Christophe K."/>
            <person name="Cabau C."/>
            <person name="Louis A."/>
            <person name="Berthelot C."/>
            <person name="Parey E."/>
            <person name="Roest Crollius H."/>
            <person name="Montfort J."/>
            <person name="Robinson-Rechavi M."/>
            <person name="Bucao C."/>
            <person name="Bouchez O."/>
            <person name="Gislard M."/>
            <person name="Lluch J."/>
            <person name="Milhes M."/>
            <person name="Lampietro C."/>
            <person name="Lopez Roques C."/>
            <person name="Donnadieu C."/>
            <person name="Braasch I."/>
            <person name="Desvignes T."/>
            <person name="Postlethwait J."/>
            <person name="Bobe J."/>
            <person name="Guiguen Y."/>
        </authorList>
    </citation>
    <scope>NUCLEOTIDE SEQUENCE</scope>
    <source>
        <strain evidence="7">M-15738</strain>
        <tissue evidence="7">Blood</tissue>
    </source>
</reference>
<protein>
    <recommendedName>
        <fullName evidence="9">Proton-coupled folate transporter</fullName>
    </recommendedName>
</protein>
<dbReference type="PANTHER" id="PTHR23507:SF1">
    <property type="entry name" value="FI18259P1-RELATED"/>
    <property type="match status" value="1"/>
</dbReference>
<feature type="transmembrane region" description="Helical" evidence="6">
    <location>
        <begin position="286"/>
        <end position="313"/>
    </location>
</feature>
<sequence length="476" mass="52488">MKNEIMPEWVEKLGQLVTVEPVIFWYMTSTFIVSPAYQTLIINKVCSELFQDQSICVNPEQHHDGDEELQRRSSLVLLLYLAVFSLVSIPPALLLGSWSDSVGRRSVMILPSALSLAAGAVFVCMNELPQMGVMWVLAVAGIVGLTGGHVSIFLSCFSYLADATAGCQAESQTRTVRMAVAESMIFVGGMVGFLLGGFLEKAYGLTAAFIAFLACHVIIILYIVLWLRNPRRPPSSPFSKDGITKRDNDDTEVAKLPGSQLFLVSYLKRTLYSVFKKRPGQERQKLLFLILCSFLNNLMAVGEQAILLLYLMYEPREFDTEMFGIFNSVKMLLLGGCLLGLFPVLLRCLGEMTLAKLSVVFRAASFILLAFSTNTWMVFLVAVLGAPAGINQAVIRSLSSAIVEPDEQGAMFSFTASVEATCLLFAAIIFNGLYPLTLPTFPGMPFIIMAGFCLIVLILTQWISEMQPTQPRQVIQ</sequence>
<feature type="transmembrane region" description="Helical" evidence="6">
    <location>
        <begin position="107"/>
        <end position="128"/>
    </location>
</feature>
<dbReference type="Gene3D" id="1.20.1250.20">
    <property type="entry name" value="MFS general substrate transporter like domains"/>
    <property type="match status" value="1"/>
</dbReference>
<evidence type="ECO:0008006" key="9">
    <source>
        <dbReference type="Google" id="ProtNLM"/>
    </source>
</evidence>
<feature type="transmembrane region" description="Helical" evidence="6">
    <location>
        <begin position="410"/>
        <end position="434"/>
    </location>
</feature>
<dbReference type="InterPro" id="IPR036259">
    <property type="entry name" value="MFS_trans_sf"/>
</dbReference>
<name>A0AAV6FSJ4_9TELE</name>
<feature type="transmembrane region" description="Helical" evidence="6">
    <location>
        <begin position="180"/>
        <end position="199"/>
    </location>
</feature>
<feature type="transmembrane region" description="Helical" evidence="6">
    <location>
        <begin position="446"/>
        <end position="464"/>
    </location>
</feature>
<dbReference type="InterPro" id="IPR011701">
    <property type="entry name" value="MFS"/>
</dbReference>
<accession>A0AAV6FSJ4</accession>
<evidence type="ECO:0000256" key="5">
    <source>
        <dbReference type="ARBA" id="ARBA00038227"/>
    </source>
</evidence>
<feature type="transmembrane region" description="Helical" evidence="6">
    <location>
        <begin position="134"/>
        <end position="160"/>
    </location>
</feature>
<comment type="similarity">
    <text evidence="5">Belongs to the major facilitator superfamily. SLC46A family.</text>
</comment>
<comment type="caution">
    <text evidence="7">The sequence shown here is derived from an EMBL/GenBank/DDBJ whole genome shotgun (WGS) entry which is preliminary data.</text>
</comment>
<keyword evidence="3 6" id="KW-1133">Transmembrane helix</keyword>
<dbReference type="Proteomes" id="UP000823561">
    <property type="component" value="Chromosome 19"/>
</dbReference>
<dbReference type="SUPFAM" id="SSF103473">
    <property type="entry name" value="MFS general substrate transporter"/>
    <property type="match status" value="1"/>
</dbReference>
<proteinExistence type="inferred from homology"/>
<keyword evidence="4 6" id="KW-0472">Membrane</keyword>
<evidence type="ECO:0000256" key="4">
    <source>
        <dbReference type="ARBA" id="ARBA00023136"/>
    </source>
</evidence>
<comment type="subcellular location">
    <subcellularLocation>
        <location evidence="1">Membrane</location>
        <topology evidence="1">Multi-pass membrane protein</topology>
    </subcellularLocation>
</comment>
<keyword evidence="2 6" id="KW-0812">Transmembrane</keyword>
<dbReference type="GO" id="GO:0022857">
    <property type="term" value="F:transmembrane transporter activity"/>
    <property type="evidence" value="ECO:0007669"/>
    <property type="project" value="InterPro"/>
</dbReference>
<keyword evidence="8" id="KW-1185">Reference proteome</keyword>
<feature type="transmembrane region" description="Helical" evidence="6">
    <location>
        <begin position="325"/>
        <end position="346"/>
    </location>
</feature>
<evidence type="ECO:0000313" key="8">
    <source>
        <dbReference type="Proteomes" id="UP000823561"/>
    </source>
</evidence>
<dbReference type="Pfam" id="PF07690">
    <property type="entry name" value="MFS_1"/>
    <property type="match status" value="1"/>
</dbReference>
<dbReference type="EMBL" id="JADWDJ010000019">
    <property type="protein sequence ID" value="KAG5265688.1"/>
    <property type="molecule type" value="Genomic_DNA"/>
</dbReference>
<evidence type="ECO:0000256" key="6">
    <source>
        <dbReference type="SAM" id="Phobius"/>
    </source>
</evidence>
<organism evidence="7 8">
    <name type="scientific">Alosa alosa</name>
    <name type="common">allis shad</name>
    <dbReference type="NCBI Taxonomy" id="278164"/>
    <lineage>
        <taxon>Eukaryota</taxon>
        <taxon>Metazoa</taxon>
        <taxon>Chordata</taxon>
        <taxon>Craniata</taxon>
        <taxon>Vertebrata</taxon>
        <taxon>Euteleostomi</taxon>
        <taxon>Actinopterygii</taxon>
        <taxon>Neopterygii</taxon>
        <taxon>Teleostei</taxon>
        <taxon>Clupei</taxon>
        <taxon>Clupeiformes</taxon>
        <taxon>Clupeoidei</taxon>
        <taxon>Clupeidae</taxon>
        <taxon>Alosa</taxon>
    </lineage>
</organism>
<dbReference type="AlphaFoldDB" id="A0AAV6FSJ4"/>
<evidence type="ECO:0000313" key="7">
    <source>
        <dbReference type="EMBL" id="KAG5265688.1"/>
    </source>
</evidence>
<feature type="transmembrane region" description="Helical" evidence="6">
    <location>
        <begin position="75"/>
        <end position="95"/>
    </location>
</feature>
<evidence type="ECO:0000256" key="3">
    <source>
        <dbReference type="ARBA" id="ARBA00022989"/>
    </source>
</evidence>
<feature type="transmembrane region" description="Helical" evidence="6">
    <location>
        <begin position="205"/>
        <end position="227"/>
    </location>
</feature>
<feature type="transmembrane region" description="Helical" evidence="6">
    <location>
        <begin position="366"/>
        <end position="390"/>
    </location>
</feature>
<evidence type="ECO:0000256" key="2">
    <source>
        <dbReference type="ARBA" id="ARBA00022692"/>
    </source>
</evidence>